<dbReference type="PANTHER" id="PTHR34236">
    <property type="entry name" value="DIMETHYL SULFOXIDE REDUCTASE TRANSCRIPTIONAL ACTIVATOR"/>
    <property type="match status" value="1"/>
</dbReference>
<name>A0A2R4X1V2_9EURY</name>
<dbReference type="KEGG" id="harc:HARCEL1_08270"/>
<evidence type="ECO:0000313" key="7">
    <source>
        <dbReference type="Proteomes" id="UP000244727"/>
    </source>
</evidence>
<feature type="domain" description="HTH bat-type" evidence="4">
    <location>
        <begin position="154"/>
        <end position="206"/>
    </location>
</feature>
<dbReference type="InterPro" id="IPR036388">
    <property type="entry name" value="WH-like_DNA-bd_sf"/>
</dbReference>
<dbReference type="AlphaFoldDB" id="A0A2R4X1V2"/>
<protein>
    <submittedName>
        <fullName evidence="6">Bacterio-opsin activator</fullName>
    </submittedName>
</protein>
<feature type="domain" description="DmsR-like N-terminal" evidence="5">
    <location>
        <begin position="2"/>
        <end position="135"/>
    </location>
</feature>
<dbReference type="InterPro" id="IPR056433">
    <property type="entry name" value="DmsR-like_N"/>
</dbReference>
<dbReference type="GeneID" id="36512495"/>
<dbReference type="Proteomes" id="UP000244727">
    <property type="component" value="Chromosome"/>
</dbReference>
<gene>
    <name evidence="6" type="ORF">HARCEL1_08270</name>
</gene>
<dbReference type="RefSeq" id="WP_108382270.1">
    <property type="nucleotide sequence ID" value="NZ_CP028858.1"/>
</dbReference>
<accession>A0A2R4X1V2</accession>
<dbReference type="Gene3D" id="1.10.10.10">
    <property type="entry name" value="Winged helix-like DNA-binding domain superfamily/Winged helix DNA-binding domain"/>
    <property type="match status" value="1"/>
</dbReference>
<sequence length="212" mass="23054">MPGMRAELEVSTPGDCPVAKLSRSVEGSISSISRAGDTSDGVVEQFTAPNELAASGEDCSQLFEYRSASVYQVEHDVRDCLCSAVERAGHPIANVRAEDGSLAIALHLTEIEALRDLVADLREEFGDVKIRYLLQVDSDEEGADDVVPIDRNRLTDRQQEVLETAYQMGYFAYPREANATEVAAALDIDSSTFTEHLAAAQSKLMDELLTAP</sequence>
<dbReference type="Pfam" id="PF24277">
    <property type="entry name" value="DmsR_N"/>
    <property type="match status" value="1"/>
</dbReference>
<dbReference type="PANTHER" id="PTHR34236:SF1">
    <property type="entry name" value="DIMETHYL SULFOXIDE REDUCTASE TRANSCRIPTIONAL ACTIVATOR"/>
    <property type="match status" value="1"/>
</dbReference>
<keyword evidence="1" id="KW-0805">Transcription regulation</keyword>
<evidence type="ECO:0000259" key="5">
    <source>
        <dbReference type="Pfam" id="PF24277"/>
    </source>
</evidence>
<evidence type="ECO:0000259" key="4">
    <source>
        <dbReference type="Pfam" id="PF04967"/>
    </source>
</evidence>
<proteinExistence type="predicted"/>
<dbReference type="Pfam" id="PF04967">
    <property type="entry name" value="HTH_10"/>
    <property type="match status" value="1"/>
</dbReference>
<keyword evidence="2" id="KW-0804">Transcription</keyword>
<dbReference type="InterPro" id="IPR007050">
    <property type="entry name" value="HTH_bacterioopsin"/>
</dbReference>
<reference evidence="6 7" key="1">
    <citation type="submission" date="2018-04" db="EMBL/GenBank/DDBJ databases">
        <title>Halococcoides cellulosivorans gen. nov., sp. nov., an extremely halophilic cellulose-utilizing haloarchaeon from hypersaline lakes.</title>
        <authorList>
            <person name="Sorokin D.Y."/>
            <person name="Toshchakov S.V."/>
            <person name="Samarov N.I."/>
            <person name="Korzhenkov A."/>
            <person name="Kublanov I.V."/>
        </authorList>
    </citation>
    <scope>NUCLEOTIDE SEQUENCE [LARGE SCALE GENOMIC DNA]</scope>
    <source>
        <strain evidence="6 7">HArcel1</strain>
    </source>
</reference>
<keyword evidence="7" id="KW-1185">Reference proteome</keyword>
<evidence type="ECO:0000313" key="6">
    <source>
        <dbReference type="EMBL" id="AWB27703.1"/>
    </source>
</evidence>
<evidence type="ECO:0000256" key="1">
    <source>
        <dbReference type="ARBA" id="ARBA00023015"/>
    </source>
</evidence>
<evidence type="ECO:0000256" key="2">
    <source>
        <dbReference type="ARBA" id="ARBA00023163"/>
    </source>
</evidence>
<dbReference type="EMBL" id="CP028858">
    <property type="protein sequence ID" value="AWB27703.1"/>
    <property type="molecule type" value="Genomic_DNA"/>
</dbReference>
<organism evidence="6 7">
    <name type="scientific">Halococcoides cellulosivorans</name>
    <dbReference type="NCBI Taxonomy" id="1679096"/>
    <lineage>
        <taxon>Archaea</taxon>
        <taxon>Methanobacteriati</taxon>
        <taxon>Methanobacteriota</taxon>
        <taxon>Stenosarchaea group</taxon>
        <taxon>Halobacteria</taxon>
        <taxon>Halobacteriales</taxon>
        <taxon>Haloarculaceae</taxon>
        <taxon>Halococcoides</taxon>
    </lineage>
</organism>
<evidence type="ECO:0000256" key="3">
    <source>
        <dbReference type="SAM" id="Coils"/>
    </source>
</evidence>
<keyword evidence="3" id="KW-0175">Coiled coil</keyword>
<feature type="coiled-coil region" evidence="3">
    <location>
        <begin position="104"/>
        <end position="131"/>
    </location>
</feature>